<organism evidence="1 2">
    <name type="scientific">Kingella pumchi</name>
    <dbReference type="NCBI Taxonomy" id="2779506"/>
    <lineage>
        <taxon>Bacteria</taxon>
        <taxon>Pseudomonadati</taxon>
        <taxon>Pseudomonadota</taxon>
        <taxon>Betaproteobacteria</taxon>
        <taxon>Neisseriales</taxon>
        <taxon>Neisseriaceae</taxon>
        <taxon>Kingella</taxon>
    </lineage>
</organism>
<sequence length="367" mass="40133">MRMKKSKNTSSNNTSSLSGRTVIGLDIDQGAVRMVQLSGKGAGQAQVDKYAIVRLPANVVSGNEIVDFDQLVAHLQQCYNKLKTSCKRVNLALPAGAVTIDEGIRFNPNDGDISLQNLIEAEVSRIGALDEMNYDWQVLSQDGRSGEQSVLMVAAKTDDVNRYSDLLDEIGLTAINVDVDLFAIANAFSYADSIDSGEFAHERIALFDVGDVNTKALIMENGQILYKHEMNFGLEQLLQLIQRTYQVSESEALNMALSGRNRPADYQVSVMDNFNMQIAQEVQRTMQFFFATRNVGQSEVIKQIFISGSGCIPQSGLTESVYAQTGVMTQQIAPISFAISKIKDGAQFASDENSLTKAFGLALRGLV</sequence>
<evidence type="ECO:0000313" key="2">
    <source>
        <dbReference type="Proteomes" id="UP001298424"/>
    </source>
</evidence>
<keyword evidence="2" id="KW-1185">Reference proteome</keyword>
<evidence type="ECO:0000313" key="1">
    <source>
        <dbReference type="EMBL" id="MCG6504944.1"/>
    </source>
</evidence>
<reference evidence="1 2" key="1">
    <citation type="submission" date="2022-02" db="EMBL/GenBank/DDBJ databases">
        <title>Genome sequence data of Kingella unionensis sp. nov. strain CICC 24913 (CCUG 75125).</title>
        <authorList>
            <person name="Xiao M."/>
        </authorList>
    </citation>
    <scope>NUCLEOTIDE SEQUENCE [LARGE SCALE GENOMIC DNA]</scope>
    <source>
        <strain evidence="1 2">CICC 24913</strain>
    </source>
</reference>
<dbReference type="Gene3D" id="3.30.420.40">
    <property type="match status" value="2"/>
</dbReference>
<dbReference type="PIRSF" id="PIRSF019169">
    <property type="entry name" value="PilM"/>
    <property type="match status" value="1"/>
</dbReference>
<protein>
    <submittedName>
        <fullName evidence="1">Type IV pilus assembly protein PilM</fullName>
    </submittedName>
</protein>
<comment type="caution">
    <text evidence="1">The sequence shown here is derived from an EMBL/GenBank/DDBJ whole genome shotgun (WGS) entry which is preliminary data.</text>
</comment>
<dbReference type="NCBIfam" id="TIGR01175">
    <property type="entry name" value="pilM"/>
    <property type="match status" value="1"/>
</dbReference>
<dbReference type="Pfam" id="PF11104">
    <property type="entry name" value="PilM_2"/>
    <property type="match status" value="1"/>
</dbReference>
<dbReference type="PANTHER" id="PTHR32432">
    <property type="entry name" value="CELL DIVISION PROTEIN FTSA-RELATED"/>
    <property type="match status" value="1"/>
</dbReference>
<dbReference type="EMBL" id="JAKOOW010000037">
    <property type="protein sequence ID" value="MCG6504944.1"/>
    <property type="molecule type" value="Genomic_DNA"/>
</dbReference>
<dbReference type="CDD" id="cd24049">
    <property type="entry name" value="ASKHA_NBD_PilM"/>
    <property type="match status" value="1"/>
</dbReference>
<dbReference type="Gene3D" id="3.30.1490.300">
    <property type="match status" value="1"/>
</dbReference>
<dbReference type="Proteomes" id="UP001298424">
    <property type="component" value="Unassembled WGS sequence"/>
</dbReference>
<gene>
    <name evidence="1" type="primary">pilM</name>
    <name evidence="1" type="ORF">MB824_10605</name>
</gene>
<proteinExistence type="predicted"/>
<accession>A0ABS9NQ73</accession>
<dbReference type="InterPro" id="IPR050696">
    <property type="entry name" value="FtsA/MreB"/>
</dbReference>
<name>A0ABS9NQ73_9NEIS</name>
<dbReference type="PANTHER" id="PTHR32432:SF3">
    <property type="entry name" value="ETHANOLAMINE UTILIZATION PROTEIN EUTJ"/>
    <property type="match status" value="1"/>
</dbReference>
<dbReference type="InterPro" id="IPR005883">
    <property type="entry name" value="PilM"/>
</dbReference>
<dbReference type="RefSeq" id="WP_238748503.1">
    <property type="nucleotide sequence ID" value="NZ_JAKOOW010000037.1"/>
</dbReference>